<protein>
    <submittedName>
        <fullName evidence="2">Uncharacterized protein</fullName>
    </submittedName>
</protein>
<sequence length="74" mass="7181">MRRTSSPREGDNGTEPEDEGDAIPSGGGNSGAGGVSAVPCLVGGDGRGLLVGDAAGDLDETGASLPGRRDGLQD</sequence>
<dbReference type="Proteomes" id="UP000642070">
    <property type="component" value="Unassembled WGS sequence"/>
</dbReference>
<feature type="region of interest" description="Disordered" evidence="1">
    <location>
        <begin position="1"/>
        <end position="74"/>
    </location>
</feature>
<reference evidence="2" key="1">
    <citation type="journal article" date="2014" name="Int. J. Syst. Evol. Microbiol.">
        <title>Complete genome sequence of Corynebacterium casei LMG S-19264T (=DSM 44701T), isolated from a smear-ripened cheese.</title>
        <authorList>
            <consortium name="US DOE Joint Genome Institute (JGI-PGF)"/>
            <person name="Walter F."/>
            <person name="Albersmeier A."/>
            <person name="Kalinowski J."/>
            <person name="Ruckert C."/>
        </authorList>
    </citation>
    <scope>NUCLEOTIDE SEQUENCE</scope>
    <source>
        <strain evidence="2">JCM 19831</strain>
    </source>
</reference>
<keyword evidence="3" id="KW-1185">Reference proteome</keyword>
<dbReference type="AlphaFoldDB" id="A0A917T3R1"/>
<reference evidence="2" key="2">
    <citation type="submission" date="2020-09" db="EMBL/GenBank/DDBJ databases">
        <authorList>
            <person name="Sun Q."/>
            <person name="Ohkuma M."/>
        </authorList>
    </citation>
    <scope>NUCLEOTIDE SEQUENCE</scope>
    <source>
        <strain evidence="2">JCM 19831</strain>
    </source>
</reference>
<evidence type="ECO:0000313" key="2">
    <source>
        <dbReference type="EMBL" id="GGM08353.1"/>
    </source>
</evidence>
<proteinExistence type="predicted"/>
<dbReference type="EMBL" id="BMPI01000003">
    <property type="protein sequence ID" value="GGM08353.1"/>
    <property type="molecule type" value="Genomic_DNA"/>
</dbReference>
<feature type="compositionally biased region" description="Gly residues" evidence="1">
    <location>
        <begin position="25"/>
        <end position="34"/>
    </location>
</feature>
<feature type="compositionally biased region" description="Basic and acidic residues" evidence="1">
    <location>
        <begin position="1"/>
        <end position="11"/>
    </location>
</feature>
<accession>A0A917T3R1</accession>
<gene>
    <name evidence="2" type="ORF">GCM10007977_006720</name>
</gene>
<evidence type="ECO:0000313" key="3">
    <source>
        <dbReference type="Proteomes" id="UP000642070"/>
    </source>
</evidence>
<dbReference type="RefSeq" id="WP_190248184.1">
    <property type="nucleotide sequence ID" value="NZ_BMPI01000003.1"/>
</dbReference>
<organism evidence="2 3">
    <name type="scientific">Dactylosporangium sucinum</name>
    <dbReference type="NCBI Taxonomy" id="1424081"/>
    <lineage>
        <taxon>Bacteria</taxon>
        <taxon>Bacillati</taxon>
        <taxon>Actinomycetota</taxon>
        <taxon>Actinomycetes</taxon>
        <taxon>Micromonosporales</taxon>
        <taxon>Micromonosporaceae</taxon>
        <taxon>Dactylosporangium</taxon>
    </lineage>
</organism>
<comment type="caution">
    <text evidence="2">The sequence shown here is derived from an EMBL/GenBank/DDBJ whole genome shotgun (WGS) entry which is preliminary data.</text>
</comment>
<feature type="compositionally biased region" description="Acidic residues" evidence="1">
    <location>
        <begin position="12"/>
        <end position="21"/>
    </location>
</feature>
<name>A0A917T3R1_9ACTN</name>
<evidence type="ECO:0000256" key="1">
    <source>
        <dbReference type="SAM" id="MobiDB-lite"/>
    </source>
</evidence>